<feature type="compositionally biased region" description="Basic residues" evidence="1">
    <location>
        <begin position="42"/>
        <end position="53"/>
    </location>
</feature>
<dbReference type="EMBL" id="ML119689">
    <property type="protein sequence ID" value="RPA80361.1"/>
    <property type="molecule type" value="Genomic_DNA"/>
</dbReference>
<feature type="region of interest" description="Disordered" evidence="1">
    <location>
        <begin position="20"/>
        <end position="209"/>
    </location>
</feature>
<feature type="compositionally biased region" description="Basic residues" evidence="1">
    <location>
        <begin position="121"/>
        <end position="138"/>
    </location>
</feature>
<organism evidence="2 3">
    <name type="scientific">Ascobolus immersus RN42</name>
    <dbReference type="NCBI Taxonomy" id="1160509"/>
    <lineage>
        <taxon>Eukaryota</taxon>
        <taxon>Fungi</taxon>
        <taxon>Dikarya</taxon>
        <taxon>Ascomycota</taxon>
        <taxon>Pezizomycotina</taxon>
        <taxon>Pezizomycetes</taxon>
        <taxon>Pezizales</taxon>
        <taxon>Ascobolaceae</taxon>
        <taxon>Ascobolus</taxon>
    </lineage>
</organism>
<keyword evidence="3" id="KW-1185">Reference proteome</keyword>
<reference evidence="2 3" key="1">
    <citation type="journal article" date="2018" name="Nat. Ecol. Evol.">
        <title>Pezizomycetes genomes reveal the molecular basis of ectomycorrhizal truffle lifestyle.</title>
        <authorList>
            <person name="Murat C."/>
            <person name="Payen T."/>
            <person name="Noel B."/>
            <person name="Kuo A."/>
            <person name="Morin E."/>
            <person name="Chen J."/>
            <person name="Kohler A."/>
            <person name="Krizsan K."/>
            <person name="Balestrini R."/>
            <person name="Da Silva C."/>
            <person name="Montanini B."/>
            <person name="Hainaut M."/>
            <person name="Levati E."/>
            <person name="Barry K.W."/>
            <person name="Belfiori B."/>
            <person name="Cichocki N."/>
            <person name="Clum A."/>
            <person name="Dockter R.B."/>
            <person name="Fauchery L."/>
            <person name="Guy J."/>
            <person name="Iotti M."/>
            <person name="Le Tacon F."/>
            <person name="Lindquist E.A."/>
            <person name="Lipzen A."/>
            <person name="Malagnac F."/>
            <person name="Mello A."/>
            <person name="Molinier V."/>
            <person name="Miyauchi S."/>
            <person name="Poulain J."/>
            <person name="Riccioni C."/>
            <person name="Rubini A."/>
            <person name="Sitrit Y."/>
            <person name="Splivallo R."/>
            <person name="Traeger S."/>
            <person name="Wang M."/>
            <person name="Zifcakova L."/>
            <person name="Wipf D."/>
            <person name="Zambonelli A."/>
            <person name="Paolocci F."/>
            <person name="Nowrousian M."/>
            <person name="Ottonello S."/>
            <person name="Baldrian P."/>
            <person name="Spatafora J.W."/>
            <person name="Henrissat B."/>
            <person name="Nagy L.G."/>
            <person name="Aury J.M."/>
            <person name="Wincker P."/>
            <person name="Grigoriev I.V."/>
            <person name="Bonfante P."/>
            <person name="Martin F.M."/>
        </authorList>
    </citation>
    <scope>NUCLEOTIDE SEQUENCE [LARGE SCALE GENOMIC DNA]</scope>
    <source>
        <strain evidence="2 3">RN42</strain>
    </source>
</reference>
<dbReference type="Proteomes" id="UP000275078">
    <property type="component" value="Unassembled WGS sequence"/>
</dbReference>
<feature type="compositionally biased region" description="Polar residues" evidence="1">
    <location>
        <begin position="59"/>
        <end position="68"/>
    </location>
</feature>
<feature type="compositionally biased region" description="Basic and acidic residues" evidence="1">
    <location>
        <begin position="99"/>
        <end position="111"/>
    </location>
</feature>
<sequence>MGDGGRRWWRDRRSALLAKKKRNNYSVSESDPAISRPQAFHHTTHAIHPRLHPVHSNARDSTPSNARDSSLRRRLQESTPSSPPETPPEPPPETPPETPAHDTPPRPRLTDSETPPETPPRPHRPRLHLRLHRPRLHPVHSYAPDSTLSSTSETLLRPRTRLYPPLNARDSNRDPTPSTPTPQTPETRLLIPPAPRIPPRPRPEGRRLHPLLNAREMLYIFGPERQHPRLHPIQADYDKGLGDD</sequence>
<dbReference type="AlphaFoldDB" id="A0A3N4I855"/>
<accession>A0A3N4I855</accession>
<feature type="compositionally biased region" description="Low complexity" evidence="1">
    <location>
        <begin position="146"/>
        <end position="166"/>
    </location>
</feature>
<gene>
    <name evidence="2" type="ORF">BJ508DRAFT_362684</name>
</gene>
<evidence type="ECO:0000313" key="2">
    <source>
        <dbReference type="EMBL" id="RPA80361.1"/>
    </source>
</evidence>
<name>A0A3N4I855_ASCIM</name>
<evidence type="ECO:0000256" key="1">
    <source>
        <dbReference type="SAM" id="MobiDB-lite"/>
    </source>
</evidence>
<feature type="compositionally biased region" description="Pro residues" evidence="1">
    <location>
        <begin position="81"/>
        <end position="98"/>
    </location>
</feature>
<proteinExistence type="predicted"/>
<evidence type="ECO:0000313" key="3">
    <source>
        <dbReference type="Proteomes" id="UP000275078"/>
    </source>
</evidence>
<protein>
    <submittedName>
        <fullName evidence="2">Uncharacterized protein</fullName>
    </submittedName>
</protein>